<keyword evidence="2" id="KW-0521">NADP</keyword>
<gene>
    <name evidence="5" type="ORF">KAF25_002484</name>
</gene>
<proteinExistence type="inferred from homology"/>
<dbReference type="InterPro" id="IPR020904">
    <property type="entry name" value="Sc_DH/Rdtase_CS"/>
</dbReference>
<evidence type="ECO:0000313" key="6">
    <source>
        <dbReference type="Proteomes" id="UP000782241"/>
    </source>
</evidence>
<dbReference type="NCBIfam" id="NF005559">
    <property type="entry name" value="PRK07231.1"/>
    <property type="match status" value="1"/>
</dbReference>
<dbReference type="PROSITE" id="PS00061">
    <property type="entry name" value="ADH_SHORT"/>
    <property type="match status" value="1"/>
</dbReference>
<evidence type="ECO:0000256" key="2">
    <source>
        <dbReference type="ARBA" id="ARBA00022857"/>
    </source>
</evidence>
<comment type="caution">
    <text evidence="5">The sequence shown here is derived from an EMBL/GenBank/DDBJ whole genome shotgun (WGS) entry which is preliminary data.</text>
</comment>
<dbReference type="PANTHER" id="PTHR42760:SF83">
    <property type="entry name" value="(3R)-3-HYDROXYACYL-COA DEHYDROGENASE"/>
    <property type="match status" value="1"/>
</dbReference>
<dbReference type="Proteomes" id="UP000782241">
    <property type="component" value="Unassembled WGS sequence"/>
</dbReference>
<dbReference type="PRINTS" id="PR00081">
    <property type="entry name" value="GDHRDH"/>
</dbReference>
<evidence type="ECO:0000256" key="3">
    <source>
        <dbReference type="ARBA" id="ARBA00023002"/>
    </source>
</evidence>
<dbReference type="InterPro" id="IPR002347">
    <property type="entry name" value="SDR_fam"/>
</dbReference>
<sequence>MTRDKTFKKEKINMPLNLPENINAPVLSQFSLAGKTAIVTGGSRGIGQHVVTALAEAGADVAFIYQTSTTADVLAAEVADKTGRRVQAFKSDVTDKVAIANIIEEIVSTFGHGRLDIMVANAGVCQNVNSLEYTEETWDYINKVNYDGVMWTSIPAGKIFKKQGSGSLNITASVSAGLVNIPQTQAAYNASKAGALLLAKSLAVEWADFARVNCVSPGYVHTEMITKQPKELMSKWLCQIPDGRICQPQELKGLYTFLASDASTYMNGSNVIIDGGLTVCSNLENFLNRIDKEAVRLSFAVVFKSRSIHEPFATKMSAAIRLLAGKTAAITGGTTGIGRAITLEYLRQGANVAVNHLGLSKDEPLRMSLIEEAERLSKEAPAGAPTGQLLELAGDVTDPKTGEQLVAQAVERWGQLDIFVANAGIFKASNFFDIEKEMFDTSFRVNVNGAFYACQAAARHMVAQGKGGSIIGISSISALLGGGQQVHYTPTKAALLSMTQSMAIALAKDKIRVNALLPGTIHTQLADDDMANEEKRKYLEHRIPWGRVGKPEDLAGPAVFLATDKMSGFVTGAQLLVDGGMYVHLQ</sequence>
<dbReference type="GO" id="GO:0048038">
    <property type="term" value="F:quinone binding"/>
    <property type="evidence" value="ECO:0007669"/>
    <property type="project" value="TreeGrafter"/>
</dbReference>
<dbReference type="Gene3D" id="3.40.50.720">
    <property type="entry name" value="NAD(P)-binding Rossmann-like Domain"/>
    <property type="match status" value="2"/>
</dbReference>
<evidence type="ECO:0000256" key="4">
    <source>
        <dbReference type="ARBA" id="ARBA00023308"/>
    </source>
</evidence>
<accession>A0A9P7KVW8</accession>
<dbReference type="InterPro" id="IPR036291">
    <property type="entry name" value="NAD(P)-bd_dom_sf"/>
</dbReference>
<dbReference type="GO" id="GO:0016616">
    <property type="term" value="F:oxidoreductase activity, acting on the CH-OH group of donors, NAD or NADP as acceptor"/>
    <property type="evidence" value="ECO:0007669"/>
    <property type="project" value="TreeGrafter"/>
</dbReference>
<keyword evidence="4" id="KW-0684">Rhamnose metabolism</keyword>
<dbReference type="FunFam" id="3.40.50.720:FF:000417">
    <property type="entry name" value="Glucose 1-dehydrogenase, putative"/>
    <property type="match status" value="1"/>
</dbReference>
<dbReference type="PRINTS" id="PR00080">
    <property type="entry name" value="SDRFAMILY"/>
</dbReference>
<dbReference type="AlphaFoldDB" id="A0A9P7KVW8"/>
<dbReference type="GO" id="GO:0019301">
    <property type="term" value="P:rhamnose catabolic process"/>
    <property type="evidence" value="ECO:0007669"/>
    <property type="project" value="UniProtKB-ARBA"/>
</dbReference>
<dbReference type="EMBL" id="JAGPUO010000008">
    <property type="protein sequence ID" value="KAG5660841.1"/>
    <property type="molecule type" value="Genomic_DNA"/>
</dbReference>
<keyword evidence="3" id="KW-0560">Oxidoreductase</keyword>
<comment type="similarity">
    <text evidence="1">Belongs to the short-chain dehydrogenases/reductases (SDR) family.</text>
</comment>
<dbReference type="FunFam" id="3.40.50.720:FF:000084">
    <property type="entry name" value="Short-chain dehydrogenase reductase"/>
    <property type="match status" value="1"/>
</dbReference>
<dbReference type="SUPFAM" id="SSF51735">
    <property type="entry name" value="NAD(P)-binding Rossmann-fold domains"/>
    <property type="match status" value="2"/>
</dbReference>
<organism evidence="5 6">
    <name type="scientific">Fusarium avenaceum</name>
    <dbReference type="NCBI Taxonomy" id="40199"/>
    <lineage>
        <taxon>Eukaryota</taxon>
        <taxon>Fungi</taxon>
        <taxon>Dikarya</taxon>
        <taxon>Ascomycota</taxon>
        <taxon>Pezizomycotina</taxon>
        <taxon>Sordariomycetes</taxon>
        <taxon>Hypocreomycetidae</taxon>
        <taxon>Hypocreales</taxon>
        <taxon>Nectriaceae</taxon>
        <taxon>Fusarium</taxon>
        <taxon>Fusarium tricinctum species complex</taxon>
    </lineage>
</organism>
<reference evidence="5" key="1">
    <citation type="submission" date="2021-04" db="EMBL/GenBank/DDBJ databases">
        <title>Draft genome of Fusarium avenaceum strain F156N33, isolated from an atmospheric sample in Virginia.</title>
        <authorList>
            <person name="Yang S."/>
            <person name="Vinatzer B.A."/>
            <person name="Coleman J."/>
        </authorList>
    </citation>
    <scope>NUCLEOTIDE SEQUENCE</scope>
    <source>
        <strain evidence="5">F156N33</strain>
    </source>
</reference>
<keyword evidence="6" id="KW-1185">Reference proteome</keyword>
<evidence type="ECO:0008006" key="7">
    <source>
        <dbReference type="Google" id="ProtNLM"/>
    </source>
</evidence>
<dbReference type="CDD" id="cd05233">
    <property type="entry name" value="SDR_c"/>
    <property type="match status" value="1"/>
</dbReference>
<protein>
    <recommendedName>
        <fullName evidence="7">L-rhamnose-1-dehydrogenase</fullName>
    </recommendedName>
</protein>
<dbReference type="GO" id="GO:0006633">
    <property type="term" value="P:fatty acid biosynthetic process"/>
    <property type="evidence" value="ECO:0007669"/>
    <property type="project" value="TreeGrafter"/>
</dbReference>
<dbReference type="Pfam" id="PF13561">
    <property type="entry name" value="adh_short_C2"/>
    <property type="match status" value="2"/>
</dbReference>
<name>A0A9P7KVW8_9HYPO</name>
<evidence type="ECO:0000256" key="1">
    <source>
        <dbReference type="ARBA" id="ARBA00006484"/>
    </source>
</evidence>
<evidence type="ECO:0000313" key="5">
    <source>
        <dbReference type="EMBL" id="KAG5660841.1"/>
    </source>
</evidence>
<dbReference type="PANTHER" id="PTHR42760">
    <property type="entry name" value="SHORT-CHAIN DEHYDROGENASES/REDUCTASES FAMILY MEMBER"/>
    <property type="match status" value="1"/>
</dbReference>